<dbReference type="InterPro" id="IPR032867">
    <property type="entry name" value="DYW_dom"/>
</dbReference>
<comment type="pathway">
    <text evidence="1">Protein modification; protein ubiquitination.</text>
</comment>
<proteinExistence type="inferred from homology"/>
<dbReference type="CDD" id="cd18186">
    <property type="entry name" value="BTB_POZ_ZBTB_KLHL-like"/>
    <property type="match status" value="1"/>
</dbReference>
<dbReference type="PANTHER" id="PTHR47926">
    <property type="entry name" value="PENTATRICOPEPTIDE REPEAT-CONTAINING PROTEIN"/>
    <property type="match status" value="1"/>
</dbReference>
<protein>
    <recommendedName>
        <fullName evidence="6">BTB domain-containing protein</fullName>
    </recommendedName>
</protein>
<dbReference type="Pfam" id="PF14432">
    <property type="entry name" value="DYW_deaminase"/>
    <property type="match status" value="1"/>
</dbReference>
<dbReference type="Pfam" id="PF01535">
    <property type="entry name" value="PPR"/>
    <property type="match status" value="3"/>
</dbReference>
<dbReference type="InterPro" id="IPR000210">
    <property type="entry name" value="BTB/POZ_dom"/>
</dbReference>
<feature type="repeat" description="PPR" evidence="5">
    <location>
        <begin position="146"/>
        <end position="180"/>
    </location>
</feature>
<dbReference type="InterPro" id="IPR046848">
    <property type="entry name" value="E_motif"/>
</dbReference>
<dbReference type="InterPro" id="IPR011990">
    <property type="entry name" value="TPR-like_helical_dom_sf"/>
</dbReference>
<dbReference type="SUPFAM" id="SSF54695">
    <property type="entry name" value="POZ domain"/>
    <property type="match status" value="1"/>
</dbReference>
<dbReference type="PROSITE" id="PS50097">
    <property type="entry name" value="BTB"/>
    <property type="match status" value="1"/>
</dbReference>
<dbReference type="InterPro" id="IPR002885">
    <property type="entry name" value="PPR_rpt"/>
</dbReference>
<evidence type="ECO:0000256" key="1">
    <source>
        <dbReference type="ARBA" id="ARBA00004906"/>
    </source>
</evidence>
<accession>A0AAD8SG31</accession>
<feature type="domain" description="BTB" evidence="6">
    <location>
        <begin position="563"/>
        <end position="633"/>
    </location>
</feature>
<dbReference type="Pfam" id="PF20431">
    <property type="entry name" value="E_motif"/>
    <property type="match status" value="1"/>
</dbReference>
<dbReference type="AlphaFoldDB" id="A0AAD8SG31"/>
<dbReference type="Pfam" id="PF00651">
    <property type="entry name" value="BTB"/>
    <property type="match status" value="1"/>
</dbReference>
<dbReference type="PANTHER" id="PTHR47926:SF373">
    <property type="entry name" value="TETRATRICOPEPTIDE-LIKE HELICAL DOMAIN SUPERFAMILY, DYW DOMAIN-CONTAINING PROTEIN"/>
    <property type="match status" value="1"/>
</dbReference>
<dbReference type="Gene3D" id="1.25.40.10">
    <property type="entry name" value="Tetratricopeptide repeat domain"/>
    <property type="match status" value="3"/>
</dbReference>
<dbReference type="GO" id="GO:0003723">
    <property type="term" value="F:RNA binding"/>
    <property type="evidence" value="ECO:0007669"/>
    <property type="project" value="InterPro"/>
</dbReference>
<reference evidence="7" key="1">
    <citation type="submission" date="2023-07" db="EMBL/GenBank/DDBJ databases">
        <title>A chromosome-level genome assembly of Lolium multiflorum.</title>
        <authorList>
            <person name="Chen Y."/>
            <person name="Copetti D."/>
            <person name="Kolliker R."/>
            <person name="Studer B."/>
        </authorList>
    </citation>
    <scope>NUCLEOTIDE SEQUENCE</scope>
    <source>
        <strain evidence="7">02402/16</strain>
        <tissue evidence="7">Leaf</tissue>
    </source>
</reference>
<dbReference type="FunFam" id="1.25.40.10:FF:002148">
    <property type="entry name" value="Pentatricopeptide repeat-containing protein At2g29760, chloroplastic"/>
    <property type="match status" value="1"/>
</dbReference>
<dbReference type="NCBIfam" id="TIGR00756">
    <property type="entry name" value="PPR"/>
    <property type="match status" value="5"/>
</dbReference>
<evidence type="ECO:0000256" key="4">
    <source>
        <dbReference type="ARBA" id="ARBA00022946"/>
    </source>
</evidence>
<comment type="similarity">
    <text evidence="2">Belongs to the PPR family. PCMP-H subfamily.</text>
</comment>
<dbReference type="Pfam" id="PF13041">
    <property type="entry name" value="PPR_2"/>
    <property type="match status" value="2"/>
</dbReference>
<sequence length="905" mass="100589">MRPQGPSCAPDHYTYPLALKSCAASGSLLLGLQIHASIARTGLDANLFVAHSAISMYARCGRPDDAYQMFGEMPHRDIVSWNAMISGFAHAGLFGRAVAVLRELVGLQSPRPDAGTMASILPAMGDAKTKDIAFLREVFDEMRFRGLIAWNAMLSIYAFNELHVKAVELFMRMEEDGVEPDAVTLATVLPSCGEVSAFSLGKRIHETIKRKKMCPNMLLENALMDMYANCGSLKDAREVFDSMSARDVVSWTSIISAYGTRGHGTEAIDLFENMQGQGLEPDSIAFVAVLAACSHAGLLDDGKRYFDCMTSRYRITPKVEHYTCMVDLLGRAGSISEAYDFIMAMPIEPNERVWGALLGACRIHSNMDIGLLAADSLFRLVPKQSGYYVLLSNIYARAGRWADVNSVRSVMASKGIKKLRGGSNVEIGDQVHTFHVGDRSHPQSEMIYEKLDELLGRIRGMGYNPEVEGALHDVEEEDKEGHLSVHSEKLAIAFVLINTSPGTPIRITLNLRTCSDCHHAAKLISKITDREIILKDINSITHCADDVIQNSDRILETIDSSSTNVGTPVLQVKTIYINTAILAARSPFFLKLFSNGMKESDRMHPTLRIADLEENSLMELLSFMYSGKLTATDPILLLDILMAADKFEVLSCMRHCSKLLTSLPMTTESALLYLEHPYSISMAAEVQALTDAAKEFLGNKYRDLAEFEDEMMNLPLAGIEAIFGSSDQQVESENSIFDFLFVWSRAWTLRDILTCTDNYADLEQVAKCITEVLMYRAYPAYQQGHGFRLVAACKMHEDNNFYCFDLYLQMDWDLKCSKCVTLDYEFAARRKPSGKFASLFKDAYTFDDGCGMDAVISLRLHGQFFLGGWRGTPWAMLIADDSLFIDGVLHLRADATVVGQLELQT</sequence>
<name>A0AAD8SG31_LOLMU</name>
<organism evidence="7 8">
    <name type="scientific">Lolium multiflorum</name>
    <name type="common">Italian ryegrass</name>
    <name type="synonym">Lolium perenne subsp. multiflorum</name>
    <dbReference type="NCBI Taxonomy" id="4521"/>
    <lineage>
        <taxon>Eukaryota</taxon>
        <taxon>Viridiplantae</taxon>
        <taxon>Streptophyta</taxon>
        <taxon>Embryophyta</taxon>
        <taxon>Tracheophyta</taxon>
        <taxon>Spermatophyta</taxon>
        <taxon>Magnoliopsida</taxon>
        <taxon>Liliopsida</taxon>
        <taxon>Poales</taxon>
        <taxon>Poaceae</taxon>
        <taxon>BOP clade</taxon>
        <taxon>Pooideae</taxon>
        <taxon>Poodae</taxon>
        <taxon>Poeae</taxon>
        <taxon>Poeae Chloroplast Group 2 (Poeae type)</taxon>
        <taxon>Loliodinae</taxon>
        <taxon>Loliinae</taxon>
        <taxon>Lolium</taxon>
    </lineage>
</organism>
<dbReference type="InterPro" id="IPR046960">
    <property type="entry name" value="PPR_At4g14850-like_plant"/>
</dbReference>
<feature type="repeat" description="PPR" evidence="5">
    <location>
        <begin position="247"/>
        <end position="281"/>
    </location>
</feature>
<keyword evidence="3" id="KW-0677">Repeat</keyword>
<evidence type="ECO:0000313" key="8">
    <source>
        <dbReference type="Proteomes" id="UP001231189"/>
    </source>
</evidence>
<dbReference type="GO" id="GO:0008270">
    <property type="term" value="F:zinc ion binding"/>
    <property type="evidence" value="ECO:0007669"/>
    <property type="project" value="InterPro"/>
</dbReference>
<gene>
    <name evidence="7" type="ORF">QYE76_069355</name>
</gene>
<evidence type="ECO:0000259" key="6">
    <source>
        <dbReference type="PROSITE" id="PS50097"/>
    </source>
</evidence>
<dbReference type="PROSITE" id="PS51375">
    <property type="entry name" value="PPR"/>
    <property type="match status" value="3"/>
</dbReference>
<dbReference type="InterPro" id="IPR011333">
    <property type="entry name" value="SKP1/BTB/POZ_sf"/>
</dbReference>
<evidence type="ECO:0000256" key="5">
    <source>
        <dbReference type="PROSITE-ProRule" id="PRU00708"/>
    </source>
</evidence>
<evidence type="ECO:0000256" key="3">
    <source>
        <dbReference type="ARBA" id="ARBA00022737"/>
    </source>
</evidence>
<dbReference type="EMBL" id="JAUUTY010000004">
    <property type="protein sequence ID" value="KAK1651550.1"/>
    <property type="molecule type" value="Genomic_DNA"/>
</dbReference>
<dbReference type="Proteomes" id="UP001231189">
    <property type="component" value="Unassembled WGS sequence"/>
</dbReference>
<keyword evidence="4" id="KW-0809">Transit peptide</keyword>
<dbReference type="FunFam" id="1.25.40.10:FF:001157">
    <property type="entry name" value="Putative pentatricopeptide repeat-containing protein"/>
    <property type="match status" value="1"/>
</dbReference>
<dbReference type="GO" id="GO:0009451">
    <property type="term" value="P:RNA modification"/>
    <property type="evidence" value="ECO:0007669"/>
    <property type="project" value="InterPro"/>
</dbReference>
<evidence type="ECO:0000256" key="2">
    <source>
        <dbReference type="ARBA" id="ARBA00006643"/>
    </source>
</evidence>
<dbReference type="FunFam" id="1.25.40.10:FF:000685">
    <property type="entry name" value="Putative pentatricopeptide repeat-containing protein"/>
    <property type="match status" value="1"/>
</dbReference>
<dbReference type="SMART" id="SM00225">
    <property type="entry name" value="BTB"/>
    <property type="match status" value="1"/>
</dbReference>
<evidence type="ECO:0000313" key="7">
    <source>
        <dbReference type="EMBL" id="KAK1651550.1"/>
    </source>
</evidence>
<keyword evidence="8" id="KW-1185">Reference proteome</keyword>
<dbReference type="Pfam" id="PF20430">
    <property type="entry name" value="Eplus_motif"/>
    <property type="match status" value="1"/>
</dbReference>
<dbReference type="InterPro" id="IPR046849">
    <property type="entry name" value="E2_motif"/>
</dbReference>
<dbReference type="FunFam" id="3.30.710.10:FF:000106">
    <property type="entry name" value="BTB/POZ domain-containing protein POB1"/>
    <property type="match status" value="1"/>
</dbReference>
<comment type="caution">
    <text evidence="7">The sequence shown here is derived from an EMBL/GenBank/DDBJ whole genome shotgun (WGS) entry which is preliminary data.</text>
</comment>
<dbReference type="Gene3D" id="3.30.710.10">
    <property type="entry name" value="Potassium Channel Kv1.1, Chain A"/>
    <property type="match status" value="1"/>
</dbReference>
<feature type="repeat" description="PPR" evidence="5">
    <location>
        <begin position="46"/>
        <end position="80"/>
    </location>
</feature>